<keyword evidence="4 6" id="KW-0862">Zinc</keyword>
<dbReference type="InterPro" id="IPR052891">
    <property type="entry name" value="DNA-3mA_glycosylase"/>
</dbReference>
<dbReference type="GO" id="GO:0046872">
    <property type="term" value="F:metal ion binding"/>
    <property type="evidence" value="ECO:0007669"/>
    <property type="project" value="UniProtKB-KW"/>
</dbReference>
<evidence type="ECO:0000256" key="5">
    <source>
        <dbReference type="ARBA" id="ARBA00023204"/>
    </source>
</evidence>
<dbReference type="InterPro" id="IPR005019">
    <property type="entry name" value="Adenine_glyco"/>
</dbReference>
<dbReference type="Gene3D" id="1.10.340.30">
    <property type="entry name" value="Hypothetical protein, domain 2"/>
    <property type="match status" value="1"/>
</dbReference>
<dbReference type="PANTHER" id="PTHR30037">
    <property type="entry name" value="DNA-3-METHYLADENINE GLYCOSYLASE 1"/>
    <property type="match status" value="1"/>
</dbReference>
<feature type="binding site" evidence="6">
    <location>
        <position position="180"/>
    </location>
    <ligand>
        <name>Zn(2+)</name>
        <dbReference type="ChEBI" id="CHEBI:29105"/>
    </ligand>
</feature>
<evidence type="ECO:0000313" key="7">
    <source>
        <dbReference type="EMBL" id="PAV03032.1"/>
    </source>
</evidence>
<keyword evidence="8" id="KW-1185">Reference proteome</keyword>
<dbReference type="OrthoDB" id="76591at2157"/>
<evidence type="ECO:0000313" key="8">
    <source>
        <dbReference type="Proteomes" id="UP000217784"/>
    </source>
</evidence>
<dbReference type="Pfam" id="PF03352">
    <property type="entry name" value="Adenine_glyco"/>
    <property type="match status" value="1"/>
</dbReference>
<evidence type="ECO:0000256" key="2">
    <source>
        <dbReference type="ARBA" id="ARBA00022763"/>
    </source>
</evidence>
<dbReference type="NCBIfam" id="TIGR00624">
    <property type="entry name" value="tag"/>
    <property type="match status" value="1"/>
</dbReference>
<dbReference type="PANTHER" id="PTHR30037:SF4">
    <property type="entry name" value="DNA-3-METHYLADENINE GLYCOSYLASE I"/>
    <property type="match status" value="1"/>
</dbReference>
<protein>
    <recommendedName>
        <fullName evidence="9">DNA-3-methyladenine glycosylase</fullName>
    </recommendedName>
</protein>
<dbReference type="GO" id="GO:0008725">
    <property type="term" value="F:DNA-3-methyladenine glycosylase activity"/>
    <property type="evidence" value="ECO:0007669"/>
    <property type="project" value="InterPro"/>
</dbReference>
<feature type="binding site" evidence="6">
    <location>
        <position position="5"/>
    </location>
    <ligand>
        <name>Zn(2+)</name>
        <dbReference type="ChEBI" id="CHEBI:29105"/>
    </ligand>
</feature>
<dbReference type="InterPro" id="IPR004597">
    <property type="entry name" value="Tag"/>
</dbReference>
<sequence>MKIRCPWAEKDPLLMKYHDQEWGSPVHKDSLLFEFLVLEGAQAGLSWITVLKKRENYRDAFDNFDPAKMACYNNNKIEELMDNPGIIRNRRKILSAVTNAKAVLNIQQEWGSFDRYIWQFVGEKPIQNKWENAEDLPSFTTESENMSKDLKKRGFKFVGPTICYAFMQAVGMVNDHVVDCFRYSEIENII</sequence>
<dbReference type="FunFam" id="1.10.340.30:FF:000009">
    <property type="entry name" value="DNA-3-methyladenine glycosylase I"/>
    <property type="match status" value="1"/>
</dbReference>
<evidence type="ECO:0008006" key="9">
    <source>
        <dbReference type="Google" id="ProtNLM"/>
    </source>
</evidence>
<dbReference type="RefSeq" id="WP_069583935.1">
    <property type="nucleotide sequence ID" value="NZ_LMVM01000040.1"/>
</dbReference>
<feature type="binding site" evidence="6">
    <location>
        <position position="18"/>
    </location>
    <ligand>
        <name>Zn(2+)</name>
        <dbReference type="ChEBI" id="CHEBI:29105"/>
    </ligand>
</feature>
<evidence type="ECO:0000256" key="4">
    <source>
        <dbReference type="ARBA" id="ARBA00022833"/>
    </source>
</evidence>
<reference evidence="7 8" key="1">
    <citation type="journal article" date="2017" name="BMC Genomics">
        <title>Genomic analysis of methanogenic archaea reveals a shift towards energy conservation.</title>
        <authorList>
            <person name="Gilmore S.P."/>
            <person name="Henske J.K."/>
            <person name="Sexton J.A."/>
            <person name="Solomon K.V."/>
            <person name="Seppala S."/>
            <person name="Yoo J.I."/>
            <person name="Huyett L.M."/>
            <person name="Pressman A."/>
            <person name="Cogan J.Z."/>
            <person name="Kivenson V."/>
            <person name="Peng X."/>
            <person name="Tan Y."/>
            <person name="Valentine D.L."/>
            <person name="O'Malley M.A."/>
        </authorList>
    </citation>
    <scope>NUCLEOTIDE SEQUENCE [LARGE SCALE GENOMIC DNA]</scope>
    <source>
        <strain evidence="7 8">M.o.H.</strain>
    </source>
</reference>
<organism evidence="7 8">
    <name type="scientific">Methanobacterium bryantii</name>
    <dbReference type="NCBI Taxonomy" id="2161"/>
    <lineage>
        <taxon>Archaea</taxon>
        <taxon>Methanobacteriati</taxon>
        <taxon>Methanobacteriota</taxon>
        <taxon>Methanomada group</taxon>
        <taxon>Methanobacteria</taxon>
        <taxon>Methanobacteriales</taxon>
        <taxon>Methanobacteriaceae</taxon>
        <taxon>Methanobacterium</taxon>
    </lineage>
</organism>
<comment type="caution">
    <text evidence="7">The sequence shown here is derived from an EMBL/GenBank/DDBJ whole genome shotgun (WGS) entry which is preliminary data.</text>
</comment>
<keyword evidence="3" id="KW-0378">Hydrolase</keyword>
<evidence type="ECO:0000256" key="6">
    <source>
        <dbReference type="PIRSR" id="PIRSR605019-1"/>
    </source>
</evidence>
<dbReference type="InterPro" id="IPR011257">
    <property type="entry name" value="DNA_glycosylase"/>
</dbReference>
<dbReference type="SUPFAM" id="SSF48150">
    <property type="entry name" value="DNA-glycosylase"/>
    <property type="match status" value="1"/>
</dbReference>
<dbReference type="EMBL" id="LMVM01000040">
    <property type="protein sequence ID" value="PAV03032.1"/>
    <property type="molecule type" value="Genomic_DNA"/>
</dbReference>
<feature type="binding site" evidence="6">
    <location>
        <position position="176"/>
    </location>
    <ligand>
        <name>Zn(2+)</name>
        <dbReference type="ChEBI" id="CHEBI:29105"/>
    </ligand>
</feature>
<name>A0A2A2H0X2_METBR</name>
<proteinExistence type="predicted"/>
<dbReference type="AlphaFoldDB" id="A0A2A2H0X2"/>
<keyword evidence="2" id="KW-0227">DNA damage</keyword>
<gene>
    <name evidence="7" type="ORF">ASJ80_07090</name>
</gene>
<evidence type="ECO:0000256" key="1">
    <source>
        <dbReference type="ARBA" id="ARBA00022723"/>
    </source>
</evidence>
<accession>A0A2A2H0X2</accession>
<keyword evidence="1 6" id="KW-0479">Metal-binding</keyword>
<evidence type="ECO:0000256" key="3">
    <source>
        <dbReference type="ARBA" id="ARBA00022801"/>
    </source>
</evidence>
<dbReference type="Proteomes" id="UP000217784">
    <property type="component" value="Unassembled WGS sequence"/>
</dbReference>
<keyword evidence="5" id="KW-0234">DNA repair</keyword>
<dbReference type="GO" id="GO:0006284">
    <property type="term" value="P:base-excision repair"/>
    <property type="evidence" value="ECO:0007669"/>
    <property type="project" value="InterPro"/>
</dbReference>